<name>A0A821T0T4_9NEOP</name>
<organism evidence="2 3">
    <name type="scientific">Pieris macdunnoughi</name>
    <dbReference type="NCBI Taxonomy" id="345717"/>
    <lineage>
        <taxon>Eukaryota</taxon>
        <taxon>Metazoa</taxon>
        <taxon>Ecdysozoa</taxon>
        <taxon>Arthropoda</taxon>
        <taxon>Hexapoda</taxon>
        <taxon>Insecta</taxon>
        <taxon>Pterygota</taxon>
        <taxon>Neoptera</taxon>
        <taxon>Endopterygota</taxon>
        <taxon>Lepidoptera</taxon>
        <taxon>Glossata</taxon>
        <taxon>Ditrysia</taxon>
        <taxon>Papilionoidea</taxon>
        <taxon>Pieridae</taxon>
        <taxon>Pierinae</taxon>
        <taxon>Pieris</taxon>
    </lineage>
</organism>
<evidence type="ECO:0000313" key="2">
    <source>
        <dbReference type="EMBL" id="CAF4868493.1"/>
    </source>
</evidence>
<keyword evidence="3" id="KW-1185">Reference proteome</keyword>
<sequence>MKKMDGEDYKEGTIKTMWNQTAKLLQEKYLNDFDIKINPFSDAAFKTARGARDAKRKALQSIPEKRRASAAALEEKDWDEREREERERRKRVWSITTLMLPTARMLETQLHNFSAHWLEALRDALYATPNRMVSLLHQLCDHDDSSPANKRHYY</sequence>
<feature type="compositionally biased region" description="Basic and acidic residues" evidence="1">
    <location>
        <begin position="63"/>
        <end position="87"/>
    </location>
</feature>
<accession>A0A821T0T4</accession>
<evidence type="ECO:0000313" key="3">
    <source>
        <dbReference type="Proteomes" id="UP000663880"/>
    </source>
</evidence>
<reference evidence="2" key="1">
    <citation type="submission" date="2021-02" db="EMBL/GenBank/DDBJ databases">
        <authorList>
            <person name="Steward A R."/>
        </authorList>
    </citation>
    <scope>NUCLEOTIDE SEQUENCE</scope>
</reference>
<protein>
    <submittedName>
        <fullName evidence="2">Uncharacterized protein</fullName>
    </submittedName>
</protein>
<dbReference type="AlphaFoldDB" id="A0A821T0T4"/>
<comment type="caution">
    <text evidence="2">The sequence shown here is derived from an EMBL/GenBank/DDBJ whole genome shotgun (WGS) entry which is preliminary data.</text>
</comment>
<proteinExistence type="predicted"/>
<gene>
    <name evidence="2" type="ORF">PMACD_LOCUS8550</name>
</gene>
<evidence type="ECO:0000256" key="1">
    <source>
        <dbReference type="SAM" id="MobiDB-lite"/>
    </source>
</evidence>
<dbReference type="EMBL" id="CAJOBZ010000022">
    <property type="protein sequence ID" value="CAF4868493.1"/>
    <property type="molecule type" value="Genomic_DNA"/>
</dbReference>
<dbReference type="Proteomes" id="UP000663880">
    <property type="component" value="Unassembled WGS sequence"/>
</dbReference>
<dbReference type="OrthoDB" id="6771747at2759"/>
<feature type="region of interest" description="Disordered" evidence="1">
    <location>
        <begin position="57"/>
        <end position="88"/>
    </location>
</feature>